<keyword evidence="3" id="KW-1185">Reference proteome</keyword>
<proteinExistence type="predicted"/>
<evidence type="ECO:0000313" key="3">
    <source>
        <dbReference type="Proteomes" id="UP000735302"/>
    </source>
</evidence>
<sequence length="493" mass="56977">MDNYRVRKFKSLVIEGLKFDCKIPHLTPQKNLTDEEGNPIMNEQHHFQIKQELTIQDVYDTTATSWKTPREWFEEQGNMPVINKTKLVLNTFPALVVYHDTTNERHGKKYCQGRHKNHFHVIIDYSDQPKKLSANPIYRQLKQAARGKEPKANISYQNVRSLARLIYYLKFDGEKIFLGSNNQWLLDFWNSVTEDLEIDQLEDLVGDVEEDDVSFQNLQKLPVEKRKEKEEAKPTEDEKTHINLGKIPLMQQVIDRQQILTSLLKKYPGTKSLAELILVVTDENIRKKLISIHHLSGANTTFTISQKIANQEIEKMTVLQLLQEVVDIDTSDYHTPLQTAEMIIGFLEANGIDPVVWFTVWRAVMKEKFPKKKGNSNHRRIKLWKNLNDKAVSAIATVSQTSSPENSVPAHFDSEPLRQLTVSKRQKPLLETNPGPSASKSIDAAKPPLKSIRSRQCNTTNQRISSISREFLHKTRHEHVTYRKGRKGCKHFD</sequence>
<feature type="region of interest" description="Disordered" evidence="1">
    <location>
        <begin position="398"/>
        <end position="417"/>
    </location>
</feature>
<accession>A0AAV3Z579</accession>
<evidence type="ECO:0000256" key="1">
    <source>
        <dbReference type="SAM" id="MobiDB-lite"/>
    </source>
</evidence>
<comment type="caution">
    <text evidence="2">The sequence shown here is derived from an EMBL/GenBank/DDBJ whole genome shotgun (WGS) entry which is preliminary data.</text>
</comment>
<gene>
    <name evidence="2" type="ORF">PoB_001632300</name>
</gene>
<name>A0AAV3Z579_9GAST</name>
<feature type="region of interest" description="Disordered" evidence="1">
    <location>
        <begin position="423"/>
        <end position="460"/>
    </location>
</feature>
<protein>
    <submittedName>
        <fullName evidence="2">Uncharacterized protein</fullName>
    </submittedName>
</protein>
<organism evidence="2 3">
    <name type="scientific">Plakobranchus ocellatus</name>
    <dbReference type="NCBI Taxonomy" id="259542"/>
    <lineage>
        <taxon>Eukaryota</taxon>
        <taxon>Metazoa</taxon>
        <taxon>Spiralia</taxon>
        <taxon>Lophotrochozoa</taxon>
        <taxon>Mollusca</taxon>
        <taxon>Gastropoda</taxon>
        <taxon>Heterobranchia</taxon>
        <taxon>Euthyneura</taxon>
        <taxon>Panpulmonata</taxon>
        <taxon>Sacoglossa</taxon>
        <taxon>Placobranchoidea</taxon>
        <taxon>Plakobranchidae</taxon>
        <taxon>Plakobranchus</taxon>
    </lineage>
</organism>
<dbReference type="EMBL" id="BLXT01001968">
    <property type="protein sequence ID" value="GFN89817.1"/>
    <property type="molecule type" value="Genomic_DNA"/>
</dbReference>
<reference evidence="2 3" key="1">
    <citation type="journal article" date="2021" name="Elife">
        <title>Chloroplast acquisition without the gene transfer in kleptoplastic sea slugs, Plakobranchus ocellatus.</title>
        <authorList>
            <person name="Maeda T."/>
            <person name="Takahashi S."/>
            <person name="Yoshida T."/>
            <person name="Shimamura S."/>
            <person name="Takaki Y."/>
            <person name="Nagai Y."/>
            <person name="Toyoda A."/>
            <person name="Suzuki Y."/>
            <person name="Arimoto A."/>
            <person name="Ishii H."/>
            <person name="Satoh N."/>
            <person name="Nishiyama T."/>
            <person name="Hasebe M."/>
            <person name="Maruyama T."/>
            <person name="Minagawa J."/>
            <person name="Obokata J."/>
            <person name="Shigenobu S."/>
        </authorList>
    </citation>
    <scope>NUCLEOTIDE SEQUENCE [LARGE SCALE GENOMIC DNA]</scope>
</reference>
<evidence type="ECO:0000313" key="2">
    <source>
        <dbReference type="EMBL" id="GFN89817.1"/>
    </source>
</evidence>
<dbReference type="Proteomes" id="UP000735302">
    <property type="component" value="Unassembled WGS sequence"/>
</dbReference>
<dbReference type="AlphaFoldDB" id="A0AAV3Z579"/>